<protein>
    <submittedName>
        <fullName evidence="3">Uncharacterized protein</fullName>
    </submittedName>
</protein>
<feature type="region of interest" description="Disordered" evidence="1">
    <location>
        <begin position="38"/>
        <end position="61"/>
    </location>
</feature>
<accession>A0ABV0GR03</accession>
<dbReference type="RefSeq" id="WP_347782263.1">
    <property type="nucleotide sequence ID" value="NZ_JBBMFV010000004.1"/>
</dbReference>
<name>A0ABV0GR03_PAENI</name>
<keyword evidence="4" id="KW-1185">Reference proteome</keyword>
<dbReference type="Proteomes" id="UP001448614">
    <property type="component" value="Unassembled WGS sequence"/>
</dbReference>
<evidence type="ECO:0000256" key="2">
    <source>
        <dbReference type="SAM" id="Phobius"/>
    </source>
</evidence>
<evidence type="ECO:0000313" key="3">
    <source>
        <dbReference type="EMBL" id="MEO3940939.1"/>
    </source>
</evidence>
<keyword evidence="2" id="KW-1133">Transmembrane helix</keyword>
<feature type="transmembrane region" description="Helical" evidence="2">
    <location>
        <begin position="67"/>
        <end position="86"/>
    </location>
</feature>
<proteinExistence type="predicted"/>
<reference evidence="3 4" key="1">
    <citation type="journal article" date="2024" name="Appl. Microbiol. Biotechnol.">
        <title>Biosynthetic gene clusters with biotechnological applications in novel Antarctic isolates from Actinomycetota.</title>
        <authorList>
            <person name="Bruna P."/>
            <person name="Nunez-Montero K."/>
            <person name="Contreras M.J."/>
            <person name="Leal K."/>
            <person name="Garcia M."/>
            <person name="Abanto M."/>
            <person name="Barrientos L."/>
        </authorList>
    </citation>
    <scope>NUCLEOTIDE SEQUENCE [LARGE SCALE GENOMIC DNA]</scope>
    <source>
        <strain evidence="3 4">Se16.17</strain>
    </source>
</reference>
<keyword evidence="2" id="KW-0472">Membrane</keyword>
<sequence length="279" mass="29002">MKNNRNIDTLLRSMDAAGQSAAPDPRRSQNDLERILRSHPTSTGMNPGVAEYITTTPHPSRRRRRTFALGAVAVAATAGFLVVPALSGGDPAFATWTAAPGGLVGAERESAVSDCVRSSKGVGDGMFASDVDAAEVAIAERRGAWTTVVLSGADGFEATCTTDSTAAWFKKGSFGSVGKPADGRKPIFREIKATQLGTGVIADNPLSMASGQVGPDIAAMAYTSRAGEKITATVSKGQFAFWLPGGELPNSSGQSVPVDVTYTDNSTEIRYLSLGGSTR</sequence>
<dbReference type="EMBL" id="JBBMFV010000004">
    <property type="protein sequence ID" value="MEO3940939.1"/>
    <property type="molecule type" value="Genomic_DNA"/>
</dbReference>
<comment type="caution">
    <text evidence="3">The sequence shown here is derived from an EMBL/GenBank/DDBJ whole genome shotgun (WGS) entry which is preliminary data.</text>
</comment>
<evidence type="ECO:0000313" key="4">
    <source>
        <dbReference type="Proteomes" id="UP001448614"/>
    </source>
</evidence>
<organism evidence="3 4">
    <name type="scientific">Paenarthrobacter nicotinovorans</name>
    <name type="common">Arthrobacter nicotinovorans</name>
    <dbReference type="NCBI Taxonomy" id="29320"/>
    <lineage>
        <taxon>Bacteria</taxon>
        <taxon>Bacillati</taxon>
        <taxon>Actinomycetota</taxon>
        <taxon>Actinomycetes</taxon>
        <taxon>Micrococcales</taxon>
        <taxon>Micrococcaceae</taxon>
        <taxon>Paenarthrobacter</taxon>
    </lineage>
</organism>
<keyword evidence="2" id="KW-0812">Transmembrane</keyword>
<gene>
    <name evidence="3" type="ORF">V3C41_07650</name>
</gene>
<evidence type="ECO:0000256" key="1">
    <source>
        <dbReference type="SAM" id="MobiDB-lite"/>
    </source>
</evidence>